<reference evidence="2" key="1">
    <citation type="journal article" date="2022" name="bioRxiv">
        <title>Sequencing and chromosome-scale assembly of the giantPleurodeles waltlgenome.</title>
        <authorList>
            <person name="Brown T."/>
            <person name="Elewa A."/>
            <person name="Iarovenko S."/>
            <person name="Subramanian E."/>
            <person name="Araus A.J."/>
            <person name="Petzold A."/>
            <person name="Susuki M."/>
            <person name="Suzuki K.-i.T."/>
            <person name="Hayashi T."/>
            <person name="Toyoda A."/>
            <person name="Oliveira C."/>
            <person name="Osipova E."/>
            <person name="Leigh N.D."/>
            <person name="Simon A."/>
            <person name="Yun M.H."/>
        </authorList>
    </citation>
    <scope>NUCLEOTIDE SEQUENCE</scope>
    <source>
        <strain evidence="2">20211129_DDA</strain>
        <tissue evidence="2">Liver</tissue>
    </source>
</reference>
<name>A0AAV7TXG0_PLEWA</name>
<comment type="caution">
    <text evidence="2">The sequence shown here is derived from an EMBL/GenBank/DDBJ whole genome shotgun (WGS) entry which is preliminary data.</text>
</comment>
<sequence length="310" mass="32916">MCCHHVRSSRLVSSCQGAVQLSITGLVVSLWADLSFPHCSARALYHRFSVSMLGVCPTGKPPLLQGRLSGRGPLYGSADALLLLLLPGRCPCRKGAGPPYLDNRRAPSIISAAQGAPLPFPVARSCSALDPTLSTGLRRPARTLRYFSSMGAPLLFSRSEFLLGPGPGPLHRSLPPRMGRTPYSASTPAAGSAESGRPRSQLTKNGFLLTAVLTHGPAAGRGSGPPPTQASRLGPSGVRTLGSGSRAGYRSRDVGLPVSSRRQGWIPTYLPRAQPPSGTDLRSRWAKGVSNFQRINYRPLRSRALKRAPS</sequence>
<dbReference type="AlphaFoldDB" id="A0AAV7TXG0"/>
<accession>A0AAV7TXG0</accession>
<dbReference type="Proteomes" id="UP001066276">
    <property type="component" value="Chromosome 3_2"/>
</dbReference>
<evidence type="ECO:0000313" key="3">
    <source>
        <dbReference type="Proteomes" id="UP001066276"/>
    </source>
</evidence>
<feature type="region of interest" description="Disordered" evidence="1">
    <location>
        <begin position="167"/>
        <end position="200"/>
    </location>
</feature>
<evidence type="ECO:0000313" key="2">
    <source>
        <dbReference type="EMBL" id="KAJ1180936.1"/>
    </source>
</evidence>
<dbReference type="EMBL" id="JANPWB010000006">
    <property type="protein sequence ID" value="KAJ1180936.1"/>
    <property type="molecule type" value="Genomic_DNA"/>
</dbReference>
<feature type="region of interest" description="Disordered" evidence="1">
    <location>
        <begin position="215"/>
        <end position="255"/>
    </location>
</feature>
<proteinExistence type="predicted"/>
<protein>
    <submittedName>
        <fullName evidence="2">Uncharacterized protein</fullName>
    </submittedName>
</protein>
<gene>
    <name evidence="2" type="ORF">NDU88_006147</name>
</gene>
<organism evidence="2 3">
    <name type="scientific">Pleurodeles waltl</name>
    <name type="common">Iberian ribbed newt</name>
    <dbReference type="NCBI Taxonomy" id="8319"/>
    <lineage>
        <taxon>Eukaryota</taxon>
        <taxon>Metazoa</taxon>
        <taxon>Chordata</taxon>
        <taxon>Craniata</taxon>
        <taxon>Vertebrata</taxon>
        <taxon>Euteleostomi</taxon>
        <taxon>Amphibia</taxon>
        <taxon>Batrachia</taxon>
        <taxon>Caudata</taxon>
        <taxon>Salamandroidea</taxon>
        <taxon>Salamandridae</taxon>
        <taxon>Pleurodelinae</taxon>
        <taxon>Pleurodeles</taxon>
    </lineage>
</organism>
<evidence type="ECO:0000256" key="1">
    <source>
        <dbReference type="SAM" id="MobiDB-lite"/>
    </source>
</evidence>
<keyword evidence="3" id="KW-1185">Reference proteome</keyword>